<dbReference type="AlphaFoldDB" id="A0A0G0T0B9"/>
<evidence type="ECO:0000313" key="1">
    <source>
        <dbReference type="EMBL" id="KKR40575.1"/>
    </source>
</evidence>
<gene>
    <name evidence="1" type="ORF">UT75_C0007G0023</name>
</gene>
<reference evidence="1 2" key="1">
    <citation type="journal article" date="2015" name="Nature">
        <title>rRNA introns, odd ribosomes, and small enigmatic genomes across a large radiation of phyla.</title>
        <authorList>
            <person name="Brown C.T."/>
            <person name="Hug L.A."/>
            <person name="Thomas B.C."/>
            <person name="Sharon I."/>
            <person name="Castelle C.J."/>
            <person name="Singh A."/>
            <person name="Wilkins M.J."/>
            <person name="Williams K.H."/>
            <person name="Banfield J.F."/>
        </authorList>
    </citation>
    <scope>NUCLEOTIDE SEQUENCE [LARGE SCALE GENOMIC DNA]</scope>
</reference>
<proteinExistence type="predicted"/>
<protein>
    <submittedName>
        <fullName evidence="1">Uncharacterized protein</fullName>
    </submittedName>
</protein>
<dbReference type="EMBL" id="LBXZ01000007">
    <property type="protein sequence ID" value="KKR40575.1"/>
    <property type="molecule type" value="Genomic_DNA"/>
</dbReference>
<accession>A0A0G0T0B9</accession>
<name>A0A0G0T0B9_9BACT</name>
<dbReference type="Proteomes" id="UP000034072">
    <property type="component" value="Unassembled WGS sequence"/>
</dbReference>
<comment type="caution">
    <text evidence="1">The sequence shown here is derived from an EMBL/GenBank/DDBJ whole genome shotgun (WGS) entry which is preliminary data.</text>
</comment>
<sequence>MELVVVRCDCGNPRAHRKLESPDGEQSRGFFSIDSGKELLAKLIAKGNIEQTDEETAATTQEIESCGLPMTDELASEQFLKDTAEVFVNFPPANHRKMLDMAIEDGVISTEEAEKILAMVSAPTTPVVES</sequence>
<organism evidence="1 2">
    <name type="scientific">Candidatus Yanofskybacteria bacterium GW2011_GWE2_40_11</name>
    <dbReference type="NCBI Taxonomy" id="1619033"/>
    <lineage>
        <taxon>Bacteria</taxon>
        <taxon>Candidatus Yanofskyibacteriota</taxon>
    </lineage>
</organism>
<evidence type="ECO:0000313" key="2">
    <source>
        <dbReference type="Proteomes" id="UP000034072"/>
    </source>
</evidence>